<dbReference type="PANTHER" id="PTHR22936">
    <property type="entry name" value="RHOMBOID-RELATED"/>
    <property type="match status" value="1"/>
</dbReference>
<dbReference type="EC" id="3.4.21.105" evidence="10"/>
<proteinExistence type="inferred from homology"/>
<comment type="caution">
    <text evidence="10">Lacks conserved residue(s) required for the propagation of feature annotation.</text>
</comment>
<dbReference type="GO" id="GO:0006508">
    <property type="term" value="P:proteolysis"/>
    <property type="evidence" value="ECO:0007669"/>
    <property type="project" value="UniProtKB-KW"/>
</dbReference>
<reference evidence="12" key="1">
    <citation type="submission" date="2021-01" db="EMBL/GenBank/DDBJ databases">
        <authorList>
            <person name="Corre E."/>
            <person name="Pelletier E."/>
            <person name="Niang G."/>
            <person name="Scheremetjew M."/>
            <person name="Finn R."/>
            <person name="Kale V."/>
            <person name="Holt S."/>
            <person name="Cochrane G."/>
            <person name="Meng A."/>
            <person name="Brown T."/>
            <person name="Cohen L."/>
        </authorList>
    </citation>
    <scope>NUCLEOTIDE SEQUENCE</scope>
</reference>
<feature type="transmembrane region" description="Helical" evidence="10">
    <location>
        <begin position="309"/>
        <end position="327"/>
    </location>
</feature>
<evidence type="ECO:0000256" key="3">
    <source>
        <dbReference type="ARBA" id="ARBA00009045"/>
    </source>
</evidence>
<evidence type="ECO:0000256" key="6">
    <source>
        <dbReference type="ARBA" id="ARBA00022801"/>
    </source>
</evidence>
<feature type="transmembrane region" description="Helical" evidence="10">
    <location>
        <begin position="200"/>
        <end position="219"/>
    </location>
</feature>
<feature type="transmembrane region" description="Helical" evidence="10">
    <location>
        <begin position="254"/>
        <end position="274"/>
    </location>
</feature>
<comment type="similarity">
    <text evidence="3 10">Belongs to the peptidase S54 family.</text>
</comment>
<dbReference type="GO" id="GO:0016020">
    <property type="term" value="C:membrane"/>
    <property type="evidence" value="ECO:0007669"/>
    <property type="project" value="UniProtKB-SubCell"/>
</dbReference>
<evidence type="ECO:0000313" key="12">
    <source>
        <dbReference type="EMBL" id="CAD8851820.1"/>
    </source>
</evidence>
<keyword evidence="6 10" id="KW-0378">Hydrolase</keyword>
<dbReference type="InterPro" id="IPR002610">
    <property type="entry name" value="Peptidase_S54_rhomboid-like"/>
</dbReference>
<evidence type="ECO:0000256" key="8">
    <source>
        <dbReference type="ARBA" id="ARBA00022989"/>
    </source>
</evidence>
<feature type="domain" description="Peptidase S54 rhomboid" evidence="11">
    <location>
        <begin position="189"/>
        <end position="327"/>
    </location>
</feature>
<comment type="subcellular location">
    <subcellularLocation>
        <location evidence="2 10">Membrane</location>
        <topology evidence="2 10">Multi-pass membrane protein</topology>
    </subcellularLocation>
</comment>
<dbReference type="AlphaFoldDB" id="A0A7S1F8N2"/>
<dbReference type="SUPFAM" id="SSF144091">
    <property type="entry name" value="Rhomboid-like"/>
    <property type="match status" value="1"/>
</dbReference>
<dbReference type="InterPro" id="IPR035952">
    <property type="entry name" value="Rhomboid-like_sf"/>
</dbReference>
<gene>
    <name evidence="12" type="ORF">NSCI0253_LOCUS26170</name>
</gene>
<evidence type="ECO:0000256" key="1">
    <source>
        <dbReference type="ARBA" id="ARBA00000156"/>
    </source>
</evidence>
<organism evidence="12">
    <name type="scientific">Noctiluca scintillans</name>
    <name type="common">Sea sparkle</name>
    <name type="synonym">Red tide dinoflagellate</name>
    <dbReference type="NCBI Taxonomy" id="2966"/>
    <lineage>
        <taxon>Eukaryota</taxon>
        <taxon>Sar</taxon>
        <taxon>Alveolata</taxon>
        <taxon>Dinophyceae</taxon>
        <taxon>Noctilucales</taxon>
        <taxon>Noctilucaceae</taxon>
        <taxon>Noctiluca</taxon>
    </lineage>
</organism>
<keyword evidence="4 10" id="KW-0645">Protease</keyword>
<dbReference type="Gene3D" id="1.20.1540.10">
    <property type="entry name" value="Rhomboid-like"/>
    <property type="match status" value="1"/>
</dbReference>
<evidence type="ECO:0000256" key="2">
    <source>
        <dbReference type="ARBA" id="ARBA00004141"/>
    </source>
</evidence>
<feature type="transmembrane region" description="Helical" evidence="10">
    <location>
        <begin position="286"/>
        <end position="303"/>
    </location>
</feature>
<evidence type="ECO:0000256" key="7">
    <source>
        <dbReference type="ARBA" id="ARBA00022825"/>
    </source>
</evidence>
<evidence type="ECO:0000259" key="11">
    <source>
        <dbReference type="Pfam" id="PF01694"/>
    </source>
</evidence>
<evidence type="ECO:0000256" key="9">
    <source>
        <dbReference type="ARBA" id="ARBA00023136"/>
    </source>
</evidence>
<keyword evidence="7 10" id="KW-0720">Serine protease</keyword>
<comment type="function">
    <text evidence="10">Serine protease involved in intramembrane proteolysis.</text>
</comment>
<evidence type="ECO:0000256" key="10">
    <source>
        <dbReference type="RuleBase" id="RU362115"/>
    </source>
</evidence>
<dbReference type="GO" id="GO:0004252">
    <property type="term" value="F:serine-type endopeptidase activity"/>
    <property type="evidence" value="ECO:0007669"/>
    <property type="project" value="InterPro"/>
</dbReference>
<feature type="transmembrane region" description="Helical" evidence="10">
    <location>
        <begin position="348"/>
        <end position="365"/>
    </location>
</feature>
<comment type="catalytic activity">
    <reaction evidence="1 10">
        <text>Cleaves type-1 transmembrane domains using a catalytic dyad composed of serine and histidine that are contributed by different transmembrane domains.</text>
        <dbReference type="EC" id="3.4.21.105"/>
    </reaction>
</comment>
<accession>A0A7S1F8N2</accession>
<keyword evidence="9 10" id="KW-0472">Membrane</keyword>
<name>A0A7S1F8N2_NOCSC</name>
<dbReference type="PANTHER" id="PTHR22936:SF69">
    <property type="entry name" value="RHOMBOID-LIKE PROTEIN"/>
    <property type="match status" value="1"/>
</dbReference>
<evidence type="ECO:0000256" key="5">
    <source>
        <dbReference type="ARBA" id="ARBA00022692"/>
    </source>
</evidence>
<dbReference type="InterPro" id="IPR022764">
    <property type="entry name" value="Peptidase_S54_rhomboid_dom"/>
</dbReference>
<feature type="transmembrane region" description="Helical" evidence="10">
    <location>
        <begin position="231"/>
        <end position="248"/>
    </location>
</feature>
<keyword evidence="8 10" id="KW-1133">Transmembrane helix</keyword>
<keyword evidence="5 10" id="KW-0812">Transmembrane</keyword>
<sequence>MCSSKEAWGDFLFVPRSPPRRLARTFERVAFLDSHSAQGVLPEVRPRCRGSGVVRADGCRRGVSVRPHQDALAAAVSAGAAAVAAVATGHADAGLGAAGAAGLLKLGMMIPPPPVPNERNEQQNREREDDGLVNLLLPGFDSSTFIWRISVLQVAEYLGSVLLGNVAGAPKICSLYLLGASWGPSIASGAFWRLLFPMTLHANAMHIFFNVFFQLRIGLGMEKQFGRRKFCLMYIFAGFLGNLLSVVADPMKIAVGASTSGFGLLGVWMAEILLTWELLGESRPRLFLWFAFMLLNCVLMSTLSPSVDFVGHFGGALAGLLIGILLADMSEEHRPAWYDKAKQTAKQMTMILLTACLLKAVPFGPSGPMPYCGSLMHPRQLPF</sequence>
<dbReference type="Pfam" id="PF01694">
    <property type="entry name" value="Rhomboid"/>
    <property type="match status" value="1"/>
</dbReference>
<protein>
    <recommendedName>
        <fullName evidence="10">Rhomboid-like protease</fullName>
        <ecNumber evidence="10">3.4.21.105</ecNumber>
    </recommendedName>
</protein>
<evidence type="ECO:0000256" key="4">
    <source>
        <dbReference type="ARBA" id="ARBA00022670"/>
    </source>
</evidence>
<dbReference type="EMBL" id="HBFQ01037105">
    <property type="protein sequence ID" value="CAD8851820.1"/>
    <property type="molecule type" value="Transcribed_RNA"/>
</dbReference>